<comment type="subcellular location">
    <subcellularLocation>
        <location evidence="1">Membrane</location>
    </subcellularLocation>
</comment>
<gene>
    <name evidence="8" type="ORF">OIU84_016860</name>
</gene>
<keyword evidence="9" id="KW-1185">Reference proteome</keyword>
<evidence type="ECO:0000256" key="2">
    <source>
        <dbReference type="ARBA" id="ARBA00022448"/>
    </source>
</evidence>
<evidence type="ECO:0000256" key="6">
    <source>
        <dbReference type="SAM" id="SignalP"/>
    </source>
</evidence>
<protein>
    <recommendedName>
        <fullName evidence="7">DOMON domain-containing protein</fullName>
    </recommendedName>
</protein>
<sequence length="330" mass="36025">MMASSVIFIFFFTICGLAAFVNSQVDSCSSNLNINGLPFDPASLHCVNAWSSQNFILRYAQTSSNLWSFVLSAPDANSYIAIGFSSNGLMIGSSAVVGWISATDGSSGVKKYFLGGQSSEEVVPDGGNLVVNTSAIVTQSSRLYLAFQLTADQPSQRIIYALGRTGLMPSSPSFSLDPAHQHGLHSLELCYRSNKQRKPTVKTKEEPWSIKHAWMGYSDDNRSNSGSLFQGMGSCVVLSPCLCTVTGILARRSRCHLRACPRTSSRRRRVYPQRSRDLHSCSWLPSGDGILGSTRQVVEGEEVLELVPPQRGRDSDCTRGSKCLLWNPFS</sequence>
<comment type="caution">
    <text evidence="8">The sequence shown here is derived from an EMBL/GenBank/DDBJ whole genome shotgun (WGS) entry which is preliminary data.</text>
</comment>
<organism evidence="8 9">
    <name type="scientific">Salix udensis</name>
    <dbReference type="NCBI Taxonomy" id="889485"/>
    <lineage>
        <taxon>Eukaryota</taxon>
        <taxon>Viridiplantae</taxon>
        <taxon>Streptophyta</taxon>
        <taxon>Embryophyta</taxon>
        <taxon>Tracheophyta</taxon>
        <taxon>Spermatophyta</taxon>
        <taxon>Magnoliopsida</taxon>
        <taxon>eudicotyledons</taxon>
        <taxon>Gunneridae</taxon>
        <taxon>Pentapetalae</taxon>
        <taxon>rosids</taxon>
        <taxon>fabids</taxon>
        <taxon>Malpighiales</taxon>
        <taxon>Salicaceae</taxon>
        <taxon>Saliceae</taxon>
        <taxon>Salix</taxon>
    </lineage>
</organism>
<dbReference type="SMART" id="SM00664">
    <property type="entry name" value="DoH"/>
    <property type="match status" value="1"/>
</dbReference>
<evidence type="ECO:0000256" key="4">
    <source>
        <dbReference type="ARBA" id="ARBA00022982"/>
    </source>
</evidence>
<dbReference type="InterPro" id="IPR045266">
    <property type="entry name" value="DOH_DOMON"/>
</dbReference>
<dbReference type="AlphaFoldDB" id="A0AAD6JAS2"/>
<dbReference type="PANTHER" id="PTHR23130">
    <property type="entry name" value="CYTOCHROME B561 AND DOMON DOMAIN-CONTAINING PROTEIN"/>
    <property type="match status" value="1"/>
</dbReference>
<dbReference type="Proteomes" id="UP001162972">
    <property type="component" value="Chromosome 14"/>
</dbReference>
<proteinExistence type="predicted"/>
<dbReference type="InterPro" id="IPR005018">
    <property type="entry name" value="DOMON_domain"/>
</dbReference>
<dbReference type="GO" id="GO:0016020">
    <property type="term" value="C:membrane"/>
    <property type="evidence" value="ECO:0007669"/>
    <property type="project" value="UniProtKB-SubCell"/>
</dbReference>
<accession>A0AAD6JAS2</accession>
<keyword evidence="2" id="KW-0813">Transport</keyword>
<reference evidence="8 9" key="1">
    <citation type="journal article" date="2023" name="Int. J. Mol. Sci.">
        <title>De Novo Assembly and Annotation of 11 Diverse Shrub Willow (Salix) Genomes Reveals Novel Gene Organization in Sex-Linked Regions.</title>
        <authorList>
            <person name="Hyden B."/>
            <person name="Feng K."/>
            <person name="Yates T.B."/>
            <person name="Jawdy S."/>
            <person name="Cereghino C."/>
            <person name="Smart L.B."/>
            <person name="Muchero W."/>
        </authorList>
    </citation>
    <scope>NUCLEOTIDE SEQUENCE [LARGE SCALE GENOMIC DNA]</scope>
    <source>
        <tissue evidence="8">Shoot tip</tissue>
    </source>
</reference>
<keyword evidence="5" id="KW-0472">Membrane</keyword>
<evidence type="ECO:0000256" key="1">
    <source>
        <dbReference type="ARBA" id="ARBA00004370"/>
    </source>
</evidence>
<dbReference type="PROSITE" id="PS50836">
    <property type="entry name" value="DOMON"/>
    <property type="match status" value="1"/>
</dbReference>
<dbReference type="PANTHER" id="PTHR23130:SF171">
    <property type="entry name" value="OS01G0895300 PROTEIN"/>
    <property type="match status" value="1"/>
</dbReference>
<evidence type="ECO:0000259" key="7">
    <source>
        <dbReference type="PROSITE" id="PS50836"/>
    </source>
</evidence>
<evidence type="ECO:0000313" key="9">
    <source>
        <dbReference type="Proteomes" id="UP001162972"/>
    </source>
</evidence>
<name>A0AAD6JAS2_9ROSI</name>
<dbReference type="EMBL" id="JAPFFJ010000019">
    <property type="protein sequence ID" value="KAJ6401539.1"/>
    <property type="molecule type" value="Genomic_DNA"/>
</dbReference>
<evidence type="ECO:0000313" key="8">
    <source>
        <dbReference type="EMBL" id="KAJ6401539.1"/>
    </source>
</evidence>
<evidence type="ECO:0000256" key="3">
    <source>
        <dbReference type="ARBA" id="ARBA00022729"/>
    </source>
</evidence>
<feature type="domain" description="DOMON" evidence="7">
    <location>
        <begin position="53"/>
        <end position="163"/>
    </location>
</feature>
<keyword evidence="3 6" id="KW-0732">Signal</keyword>
<keyword evidence="4" id="KW-0249">Electron transport</keyword>
<dbReference type="CDD" id="cd09631">
    <property type="entry name" value="DOMON_DOH"/>
    <property type="match status" value="1"/>
</dbReference>
<feature type="signal peptide" evidence="6">
    <location>
        <begin position="1"/>
        <end position="23"/>
    </location>
</feature>
<feature type="chain" id="PRO_5042258814" description="DOMON domain-containing protein" evidence="6">
    <location>
        <begin position="24"/>
        <end position="330"/>
    </location>
</feature>
<evidence type="ECO:0000256" key="5">
    <source>
        <dbReference type="ARBA" id="ARBA00023136"/>
    </source>
</evidence>